<dbReference type="EMBL" id="AVOT02008703">
    <property type="protein sequence ID" value="MBW0486541.1"/>
    <property type="molecule type" value="Genomic_DNA"/>
</dbReference>
<reference evidence="2" key="1">
    <citation type="submission" date="2021-03" db="EMBL/GenBank/DDBJ databases">
        <title>Draft genome sequence of rust myrtle Austropuccinia psidii MF-1, a brazilian biotype.</title>
        <authorList>
            <person name="Quecine M.C."/>
            <person name="Pachon D.M.R."/>
            <person name="Bonatelli M.L."/>
            <person name="Correr F.H."/>
            <person name="Franceschini L.M."/>
            <person name="Leite T.F."/>
            <person name="Margarido G.R.A."/>
            <person name="Almeida C.A."/>
            <person name="Ferrarezi J.A."/>
            <person name="Labate C.A."/>
        </authorList>
    </citation>
    <scope>NUCLEOTIDE SEQUENCE</scope>
    <source>
        <strain evidence="2">MF-1</strain>
    </source>
</reference>
<accession>A0A9Q3CK41</accession>
<evidence type="ECO:0000313" key="2">
    <source>
        <dbReference type="EMBL" id="MBW0486541.1"/>
    </source>
</evidence>
<dbReference type="Proteomes" id="UP000765509">
    <property type="component" value="Unassembled WGS sequence"/>
</dbReference>
<feature type="compositionally biased region" description="Polar residues" evidence="1">
    <location>
        <begin position="1"/>
        <end position="15"/>
    </location>
</feature>
<sequence length="88" mass="10084">MMKNSNNSTIATSTEDAVPRASHDLAHGKLDAEFRNHHRPSWSMVRPSDGQRASSYRQLESNDTQIFIWTIPKTVLHQISNIKRLKRA</sequence>
<name>A0A9Q3CK41_9BASI</name>
<dbReference type="AlphaFoldDB" id="A0A9Q3CK41"/>
<feature type="region of interest" description="Disordered" evidence="1">
    <location>
        <begin position="1"/>
        <end position="21"/>
    </location>
</feature>
<keyword evidence="3" id="KW-1185">Reference proteome</keyword>
<proteinExistence type="predicted"/>
<evidence type="ECO:0000256" key="1">
    <source>
        <dbReference type="SAM" id="MobiDB-lite"/>
    </source>
</evidence>
<gene>
    <name evidence="2" type="ORF">O181_026256</name>
</gene>
<organism evidence="2 3">
    <name type="scientific">Austropuccinia psidii MF-1</name>
    <dbReference type="NCBI Taxonomy" id="1389203"/>
    <lineage>
        <taxon>Eukaryota</taxon>
        <taxon>Fungi</taxon>
        <taxon>Dikarya</taxon>
        <taxon>Basidiomycota</taxon>
        <taxon>Pucciniomycotina</taxon>
        <taxon>Pucciniomycetes</taxon>
        <taxon>Pucciniales</taxon>
        <taxon>Sphaerophragmiaceae</taxon>
        <taxon>Austropuccinia</taxon>
    </lineage>
</organism>
<protein>
    <submittedName>
        <fullName evidence="2">Uncharacterized protein</fullName>
    </submittedName>
</protein>
<evidence type="ECO:0000313" key="3">
    <source>
        <dbReference type="Proteomes" id="UP000765509"/>
    </source>
</evidence>
<comment type="caution">
    <text evidence="2">The sequence shown here is derived from an EMBL/GenBank/DDBJ whole genome shotgun (WGS) entry which is preliminary data.</text>
</comment>